<accession>A0A923E2U5</accession>
<evidence type="ECO:0000256" key="8">
    <source>
        <dbReference type="SAM" id="Phobius"/>
    </source>
</evidence>
<evidence type="ECO:0000256" key="2">
    <source>
        <dbReference type="ARBA" id="ARBA00007362"/>
    </source>
</evidence>
<keyword evidence="3" id="KW-1003">Cell membrane</keyword>
<dbReference type="InterPro" id="IPR051258">
    <property type="entry name" value="Diverse_Substrate_Transporter"/>
</dbReference>
<feature type="domain" description="EamA" evidence="9">
    <location>
        <begin position="149"/>
        <end position="280"/>
    </location>
</feature>
<dbReference type="RefSeq" id="WP_184451236.1">
    <property type="nucleotide sequence ID" value="NZ_JACHMK010000001.1"/>
</dbReference>
<dbReference type="Pfam" id="PF00892">
    <property type="entry name" value="EamA"/>
    <property type="match status" value="2"/>
</dbReference>
<name>A0A923E2U5_9ACTO</name>
<evidence type="ECO:0000256" key="1">
    <source>
        <dbReference type="ARBA" id="ARBA00004651"/>
    </source>
</evidence>
<dbReference type="EMBL" id="JACHMK010000001">
    <property type="protein sequence ID" value="MBB6333525.1"/>
    <property type="molecule type" value="Genomic_DNA"/>
</dbReference>
<evidence type="ECO:0000259" key="9">
    <source>
        <dbReference type="Pfam" id="PF00892"/>
    </source>
</evidence>
<evidence type="ECO:0000256" key="6">
    <source>
        <dbReference type="ARBA" id="ARBA00023136"/>
    </source>
</evidence>
<dbReference type="InterPro" id="IPR037185">
    <property type="entry name" value="EmrE-like"/>
</dbReference>
<keyword evidence="4 8" id="KW-0812">Transmembrane</keyword>
<dbReference type="SUPFAM" id="SSF103481">
    <property type="entry name" value="Multidrug resistance efflux transporter EmrE"/>
    <property type="match status" value="2"/>
</dbReference>
<feature type="transmembrane region" description="Helical" evidence="8">
    <location>
        <begin position="239"/>
        <end position="257"/>
    </location>
</feature>
<feature type="domain" description="EamA" evidence="9">
    <location>
        <begin position="13"/>
        <end position="141"/>
    </location>
</feature>
<protein>
    <submittedName>
        <fullName evidence="10">Drug/metabolite transporter (DMT)-like permease</fullName>
    </submittedName>
</protein>
<evidence type="ECO:0000313" key="11">
    <source>
        <dbReference type="Proteomes" id="UP000617426"/>
    </source>
</evidence>
<feature type="transmembrane region" description="Helical" evidence="8">
    <location>
        <begin position="178"/>
        <end position="201"/>
    </location>
</feature>
<feature type="compositionally biased region" description="Basic and acidic residues" evidence="7">
    <location>
        <begin position="287"/>
        <end position="299"/>
    </location>
</feature>
<gene>
    <name evidence="10" type="ORF">HD592_000090</name>
</gene>
<reference evidence="10" key="1">
    <citation type="submission" date="2020-08" db="EMBL/GenBank/DDBJ databases">
        <title>Sequencing the genomes of 1000 actinobacteria strains.</title>
        <authorList>
            <person name="Klenk H.-P."/>
        </authorList>
    </citation>
    <scope>NUCLEOTIDE SEQUENCE</scope>
    <source>
        <strain evidence="10">DSM 10695</strain>
    </source>
</reference>
<feature type="transmembrane region" description="Helical" evidence="8">
    <location>
        <begin position="40"/>
        <end position="58"/>
    </location>
</feature>
<evidence type="ECO:0000256" key="3">
    <source>
        <dbReference type="ARBA" id="ARBA00022475"/>
    </source>
</evidence>
<feature type="transmembrane region" description="Helical" evidence="8">
    <location>
        <begin position="98"/>
        <end position="119"/>
    </location>
</feature>
<evidence type="ECO:0000256" key="4">
    <source>
        <dbReference type="ARBA" id="ARBA00022692"/>
    </source>
</evidence>
<dbReference type="PANTHER" id="PTHR42920">
    <property type="entry name" value="OS03G0707200 PROTEIN-RELATED"/>
    <property type="match status" value="1"/>
</dbReference>
<comment type="caution">
    <text evidence="10">The sequence shown here is derived from an EMBL/GenBank/DDBJ whole genome shotgun (WGS) entry which is preliminary data.</text>
</comment>
<keyword evidence="11" id="KW-1185">Reference proteome</keyword>
<feature type="transmembrane region" description="Helical" evidence="8">
    <location>
        <begin position="207"/>
        <end position="227"/>
    </location>
</feature>
<feature type="transmembrane region" description="Helical" evidence="8">
    <location>
        <begin position="126"/>
        <end position="147"/>
    </location>
</feature>
<dbReference type="GO" id="GO:0005886">
    <property type="term" value="C:plasma membrane"/>
    <property type="evidence" value="ECO:0007669"/>
    <property type="project" value="UniProtKB-SubCell"/>
</dbReference>
<dbReference type="PANTHER" id="PTHR42920:SF5">
    <property type="entry name" value="EAMA DOMAIN-CONTAINING PROTEIN"/>
    <property type="match status" value="1"/>
</dbReference>
<dbReference type="Proteomes" id="UP000617426">
    <property type="component" value="Unassembled WGS sequence"/>
</dbReference>
<comment type="subcellular location">
    <subcellularLocation>
        <location evidence="1">Cell membrane</location>
        <topology evidence="1">Multi-pass membrane protein</topology>
    </subcellularLocation>
</comment>
<evidence type="ECO:0000256" key="7">
    <source>
        <dbReference type="SAM" id="MobiDB-lite"/>
    </source>
</evidence>
<sequence length="312" mass="32766">MTTRTPTAHLLPALGLILVTAVWGSTFFLTKNLLEDLQALDFLALRFTIAALAGSVILGRRIIKADQRTWARGASAGLLYFAAQFLQTEGLKTTDASISGFITGMYVVLTPVVGFLLFSNRPAARTWIAVIIATGGLTILSLNGLSYGIGETLTLGGALLYALHILVLGRWAERDDPLALAAIQLIVIAVLADITAAPGGYGLPTSAANWACLLYMALVAALAALVIQTWAQSRIPAASAAVIMTTEPAFASLFAIALGGEHLTGRLAIGGTLMLSAMLVTELRPSADERKGDARRSSPEDQASFTLTAQKG</sequence>
<feature type="compositionally biased region" description="Polar residues" evidence="7">
    <location>
        <begin position="300"/>
        <end position="312"/>
    </location>
</feature>
<proteinExistence type="inferred from homology"/>
<evidence type="ECO:0000313" key="10">
    <source>
        <dbReference type="EMBL" id="MBB6333525.1"/>
    </source>
</evidence>
<comment type="similarity">
    <text evidence="2">Belongs to the EamA transporter family.</text>
</comment>
<organism evidence="10 11">
    <name type="scientific">Schaalia hyovaginalis</name>
    <dbReference type="NCBI Taxonomy" id="29316"/>
    <lineage>
        <taxon>Bacteria</taxon>
        <taxon>Bacillati</taxon>
        <taxon>Actinomycetota</taxon>
        <taxon>Actinomycetes</taxon>
        <taxon>Actinomycetales</taxon>
        <taxon>Actinomycetaceae</taxon>
        <taxon>Schaalia</taxon>
    </lineage>
</organism>
<feature type="transmembrane region" description="Helical" evidence="8">
    <location>
        <begin position="153"/>
        <end position="171"/>
    </location>
</feature>
<feature type="region of interest" description="Disordered" evidence="7">
    <location>
        <begin position="287"/>
        <end position="312"/>
    </location>
</feature>
<dbReference type="AlphaFoldDB" id="A0A923E2U5"/>
<keyword evidence="5 8" id="KW-1133">Transmembrane helix</keyword>
<dbReference type="InterPro" id="IPR000620">
    <property type="entry name" value="EamA_dom"/>
</dbReference>
<keyword evidence="6 8" id="KW-0472">Membrane</keyword>
<evidence type="ECO:0000256" key="5">
    <source>
        <dbReference type="ARBA" id="ARBA00022989"/>
    </source>
</evidence>